<protein>
    <submittedName>
        <fullName evidence="2">B-box zinc finger</fullName>
    </submittedName>
</protein>
<feature type="transmembrane region" description="Helical" evidence="1">
    <location>
        <begin position="121"/>
        <end position="139"/>
    </location>
</feature>
<proteinExistence type="predicted"/>
<feature type="transmembrane region" description="Helical" evidence="1">
    <location>
        <begin position="176"/>
        <end position="195"/>
    </location>
</feature>
<dbReference type="EMBL" id="NIGF01000008">
    <property type="protein sequence ID" value="PQV63839.1"/>
    <property type="molecule type" value="Genomic_DNA"/>
</dbReference>
<keyword evidence="1" id="KW-1133">Transmembrane helix</keyword>
<accession>A0A2S8SSX0</accession>
<feature type="transmembrane region" description="Helical" evidence="1">
    <location>
        <begin position="145"/>
        <end position="164"/>
    </location>
</feature>
<keyword evidence="1" id="KW-0812">Transmembrane</keyword>
<organism evidence="2 3">
    <name type="scientific">Abditibacterium utsteinense</name>
    <dbReference type="NCBI Taxonomy" id="1960156"/>
    <lineage>
        <taxon>Bacteria</taxon>
        <taxon>Pseudomonadati</taxon>
        <taxon>Abditibacteriota</taxon>
        <taxon>Abditibacteriia</taxon>
        <taxon>Abditibacteriales</taxon>
        <taxon>Abditibacteriaceae</taxon>
        <taxon>Abditibacterium</taxon>
    </lineage>
</organism>
<gene>
    <name evidence="2" type="ORF">B1R32_10843</name>
</gene>
<name>A0A2S8SSX0_9BACT</name>
<evidence type="ECO:0000313" key="2">
    <source>
        <dbReference type="EMBL" id="PQV63839.1"/>
    </source>
</evidence>
<keyword evidence="3" id="KW-1185">Reference proteome</keyword>
<reference evidence="2 3" key="1">
    <citation type="journal article" date="2018" name="Syst. Appl. Microbiol.">
        <title>Abditibacterium utsteinense sp. nov., the first cultivated member of candidate phylum FBP, isolated from ice-free Antarctic soil samples.</title>
        <authorList>
            <person name="Tahon G."/>
            <person name="Tytgat B."/>
            <person name="Lebbe L."/>
            <person name="Carlier A."/>
            <person name="Willems A."/>
        </authorList>
    </citation>
    <scope>NUCLEOTIDE SEQUENCE [LARGE SCALE GENOMIC DNA]</scope>
    <source>
        <strain evidence="2 3">LMG 29911</strain>
    </source>
</reference>
<sequence>MVSRLHSELGPQYAVVDSKASNLKKAQRFTKNEVIFCEPLRFLYYHDIKTKIMAFEELKVPGEENVWFCARHKNVQTRLRCGRCEKPICPKCTVMAPTGARCRECVSNRDAHIYQVAPRHLALAFGASTLVGALGIFLTSIAGAFWLWVLLYAPAIGPLLGRLITKITGGKRGPKVAFVVSCGLVCGALLSALGSEFFRAAESETPFVFLVLANFPLWVFLVIAIGGVWWWLK</sequence>
<evidence type="ECO:0000256" key="1">
    <source>
        <dbReference type="SAM" id="Phobius"/>
    </source>
</evidence>
<dbReference type="Proteomes" id="UP000237684">
    <property type="component" value="Unassembled WGS sequence"/>
</dbReference>
<comment type="caution">
    <text evidence="2">The sequence shown here is derived from an EMBL/GenBank/DDBJ whole genome shotgun (WGS) entry which is preliminary data.</text>
</comment>
<dbReference type="InParanoid" id="A0A2S8SSX0"/>
<keyword evidence="1" id="KW-0472">Membrane</keyword>
<dbReference type="AlphaFoldDB" id="A0A2S8SSX0"/>
<evidence type="ECO:0000313" key="3">
    <source>
        <dbReference type="Proteomes" id="UP000237684"/>
    </source>
</evidence>
<feature type="transmembrane region" description="Helical" evidence="1">
    <location>
        <begin position="207"/>
        <end position="232"/>
    </location>
</feature>